<proteinExistence type="predicted"/>
<dbReference type="NCBIfam" id="TIGR00229">
    <property type="entry name" value="sensory_box"/>
    <property type="match status" value="1"/>
</dbReference>
<dbReference type="InterPro" id="IPR036890">
    <property type="entry name" value="HATPase_C_sf"/>
</dbReference>
<dbReference type="InterPro" id="IPR035965">
    <property type="entry name" value="PAS-like_dom_sf"/>
</dbReference>
<evidence type="ECO:0000256" key="3">
    <source>
        <dbReference type="ARBA" id="ARBA00022553"/>
    </source>
</evidence>
<name>A0ABV8U5S6_9PROT</name>
<accession>A0ABV8U5S6</accession>
<keyword evidence="4" id="KW-0808">Transferase</keyword>
<evidence type="ECO:0000256" key="5">
    <source>
        <dbReference type="ARBA" id="ARBA00022777"/>
    </source>
</evidence>
<feature type="domain" description="PAS" evidence="8">
    <location>
        <begin position="36"/>
        <end position="108"/>
    </location>
</feature>
<dbReference type="InterPro" id="IPR003661">
    <property type="entry name" value="HisK_dim/P_dom"/>
</dbReference>
<gene>
    <name evidence="9" type="ORF">ACFO5Q_01645</name>
</gene>
<dbReference type="CDD" id="cd00082">
    <property type="entry name" value="HisKA"/>
    <property type="match status" value="1"/>
</dbReference>
<evidence type="ECO:0000259" key="8">
    <source>
        <dbReference type="PROSITE" id="PS50112"/>
    </source>
</evidence>
<feature type="region of interest" description="Disordered" evidence="6">
    <location>
        <begin position="1"/>
        <end position="22"/>
    </location>
</feature>
<dbReference type="SMART" id="SM00387">
    <property type="entry name" value="HATPase_c"/>
    <property type="match status" value="1"/>
</dbReference>
<dbReference type="Gene3D" id="1.10.287.130">
    <property type="match status" value="1"/>
</dbReference>
<dbReference type="EMBL" id="JBHSCR010000001">
    <property type="protein sequence ID" value="MFC4346547.1"/>
    <property type="molecule type" value="Genomic_DNA"/>
</dbReference>
<dbReference type="GO" id="GO:0016301">
    <property type="term" value="F:kinase activity"/>
    <property type="evidence" value="ECO:0007669"/>
    <property type="project" value="UniProtKB-KW"/>
</dbReference>
<dbReference type="PROSITE" id="PS50112">
    <property type="entry name" value="PAS"/>
    <property type="match status" value="1"/>
</dbReference>
<dbReference type="PROSITE" id="PS50109">
    <property type="entry name" value="HIS_KIN"/>
    <property type="match status" value="1"/>
</dbReference>
<reference evidence="10" key="1">
    <citation type="journal article" date="2019" name="Int. J. Syst. Evol. Microbiol.">
        <title>The Global Catalogue of Microorganisms (GCM) 10K type strain sequencing project: providing services to taxonomists for standard genome sequencing and annotation.</title>
        <authorList>
            <consortium name="The Broad Institute Genomics Platform"/>
            <consortium name="The Broad Institute Genome Sequencing Center for Infectious Disease"/>
            <person name="Wu L."/>
            <person name="Ma J."/>
        </authorList>
    </citation>
    <scope>NUCLEOTIDE SEQUENCE [LARGE SCALE GENOMIC DNA]</scope>
    <source>
        <strain evidence="10">CGMCC 1.15304</strain>
    </source>
</reference>
<dbReference type="SUPFAM" id="SSF55874">
    <property type="entry name" value="ATPase domain of HSP90 chaperone/DNA topoisomerase II/histidine kinase"/>
    <property type="match status" value="1"/>
</dbReference>
<dbReference type="Pfam" id="PF02518">
    <property type="entry name" value="HATPase_c"/>
    <property type="match status" value="1"/>
</dbReference>
<evidence type="ECO:0000256" key="2">
    <source>
        <dbReference type="ARBA" id="ARBA00012438"/>
    </source>
</evidence>
<dbReference type="CDD" id="cd00075">
    <property type="entry name" value="HATPase"/>
    <property type="match status" value="1"/>
</dbReference>
<dbReference type="SUPFAM" id="SSF47384">
    <property type="entry name" value="Homodimeric domain of signal transducing histidine kinase"/>
    <property type="match status" value="1"/>
</dbReference>
<protein>
    <recommendedName>
        <fullName evidence="2">histidine kinase</fullName>
        <ecNumber evidence="2">2.7.13.3</ecNumber>
    </recommendedName>
</protein>
<feature type="domain" description="Histidine kinase" evidence="7">
    <location>
        <begin position="182"/>
        <end position="401"/>
    </location>
</feature>
<dbReference type="SMART" id="SM00091">
    <property type="entry name" value="PAS"/>
    <property type="match status" value="1"/>
</dbReference>
<dbReference type="InterPro" id="IPR000014">
    <property type="entry name" value="PAS"/>
</dbReference>
<dbReference type="Proteomes" id="UP001595776">
    <property type="component" value="Unassembled WGS sequence"/>
</dbReference>
<dbReference type="PRINTS" id="PR00344">
    <property type="entry name" value="BCTRLSENSOR"/>
</dbReference>
<dbReference type="CDD" id="cd00130">
    <property type="entry name" value="PAS"/>
    <property type="match status" value="1"/>
</dbReference>
<organism evidence="9 10">
    <name type="scientific">Kordiimonas lipolytica</name>
    <dbReference type="NCBI Taxonomy" id="1662421"/>
    <lineage>
        <taxon>Bacteria</taxon>
        <taxon>Pseudomonadati</taxon>
        <taxon>Pseudomonadota</taxon>
        <taxon>Alphaproteobacteria</taxon>
        <taxon>Kordiimonadales</taxon>
        <taxon>Kordiimonadaceae</taxon>
        <taxon>Kordiimonas</taxon>
    </lineage>
</organism>
<feature type="compositionally biased region" description="Basic and acidic residues" evidence="6">
    <location>
        <begin position="402"/>
        <end position="419"/>
    </location>
</feature>
<dbReference type="SUPFAM" id="SSF55785">
    <property type="entry name" value="PYP-like sensor domain (PAS domain)"/>
    <property type="match status" value="1"/>
</dbReference>
<feature type="region of interest" description="Disordered" evidence="6">
    <location>
        <begin position="402"/>
        <end position="425"/>
    </location>
</feature>
<dbReference type="SMART" id="SM00388">
    <property type="entry name" value="HisKA"/>
    <property type="match status" value="1"/>
</dbReference>
<evidence type="ECO:0000256" key="1">
    <source>
        <dbReference type="ARBA" id="ARBA00000085"/>
    </source>
</evidence>
<sequence>MKLFDRELDTSSNEAFATSTTDKPSAPLLKLLKDNLLDFSSDAVFICDDTFRFCYINSAATNLTGFSSSELLGQPVDLLLPETLRSSHREQMVSFAAVEGISRSMNRQRQISCQTKDGAIVKTSGALTTMTQDGKRFFGVVLRDQTERDELLAKLERKERALSLALQKAQLAISARSHFLSKASHELRTPLNAILGFSQLLANWQGPPSEEMARDYGQYILGSGETLLHVVNQILEFSELNSDYADPNLQSFALEDLLESVATAFGPKAEEAKINLRLEVIDGADSFIDYPRMWRALSNVIDNAIRYTAAGGNVTLSLEKTAKGIPVINIEDTGQGIARDRLVAITKPFELSADSPHGVSNGIGLGLATAKTIVAMHGGRLRIRSKPARGTTVSISLPDIDPLTRQKTEHDSNPADKKNRTIFYI</sequence>
<dbReference type="EC" id="2.7.13.3" evidence="2"/>
<keyword evidence="10" id="KW-1185">Reference proteome</keyword>
<dbReference type="InterPro" id="IPR036097">
    <property type="entry name" value="HisK_dim/P_sf"/>
</dbReference>
<evidence type="ECO:0000313" key="9">
    <source>
        <dbReference type="EMBL" id="MFC4346547.1"/>
    </source>
</evidence>
<dbReference type="Gene3D" id="3.30.565.10">
    <property type="entry name" value="Histidine kinase-like ATPase, C-terminal domain"/>
    <property type="match status" value="1"/>
</dbReference>
<dbReference type="PANTHER" id="PTHR43047">
    <property type="entry name" value="TWO-COMPONENT HISTIDINE PROTEIN KINASE"/>
    <property type="match status" value="1"/>
</dbReference>
<dbReference type="InterPro" id="IPR004358">
    <property type="entry name" value="Sig_transdc_His_kin-like_C"/>
</dbReference>
<dbReference type="Pfam" id="PF13426">
    <property type="entry name" value="PAS_9"/>
    <property type="match status" value="1"/>
</dbReference>
<dbReference type="RefSeq" id="WP_068150265.1">
    <property type="nucleotide sequence ID" value="NZ_JBHSCR010000001.1"/>
</dbReference>
<comment type="catalytic activity">
    <reaction evidence="1">
        <text>ATP + protein L-histidine = ADP + protein N-phospho-L-histidine.</text>
        <dbReference type="EC" id="2.7.13.3"/>
    </reaction>
</comment>
<feature type="compositionally biased region" description="Polar residues" evidence="6">
    <location>
        <begin position="10"/>
        <end position="22"/>
    </location>
</feature>
<dbReference type="Pfam" id="PF00512">
    <property type="entry name" value="HisKA"/>
    <property type="match status" value="1"/>
</dbReference>
<evidence type="ECO:0000313" key="10">
    <source>
        <dbReference type="Proteomes" id="UP001595776"/>
    </source>
</evidence>
<keyword evidence="5 9" id="KW-0418">Kinase</keyword>
<evidence type="ECO:0000256" key="4">
    <source>
        <dbReference type="ARBA" id="ARBA00022679"/>
    </source>
</evidence>
<dbReference type="InterPro" id="IPR003594">
    <property type="entry name" value="HATPase_dom"/>
</dbReference>
<dbReference type="InterPro" id="IPR005467">
    <property type="entry name" value="His_kinase_dom"/>
</dbReference>
<comment type="caution">
    <text evidence="9">The sequence shown here is derived from an EMBL/GenBank/DDBJ whole genome shotgun (WGS) entry which is preliminary data.</text>
</comment>
<dbReference type="Gene3D" id="3.30.450.20">
    <property type="entry name" value="PAS domain"/>
    <property type="match status" value="1"/>
</dbReference>
<evidence type="ECO:0000256" key="6">
    <source>
        <dbReference type="SAM" id="MobiDB-lite"/>
    </source>
</evidence>
<dbReference type="PANTHER" id="PTHR43047:SF65">
    <property type="entry name" value="CHEY-HOMOLOGOUS RECEIVER DOMAIN AND PAS DOMAIN-CONTAINING PROTEIN"/>
    <property type="match status" value="1"/>
</dbReference>
<evidence type="ECO:0000259" key="7">
    <source>
        <dbReference type="PROSITE" id="PS50109"/>
    </source>
</evidence>
<keyword evidence="3" id="KW-0597">Phosphoprotein</keyword>